<dbReference type="GO" id="GO:0005886">
    <property type="term" value="C:plasma membrane"/>
    <property type="evidence" value="ECO:0007669"/>
    <property type="project" value="UniProtKB-SubCell"/>
</dbReference>
<feature type="domain" description="Major facilitator superfamily (MFS) profile" evidence="8">
    <location>
        <begin position="6"/>
        <end position="384"/>
    </location>
</feature>
<dbReference type="SUPFAM" id="SSF103473">
    <property type="entry name" value="MFS general substrate transporter"/>
    <property type="match status" value="1"/>
</dbReference>
<organism evidence="9 10">
    <name type="scientific">Cohnella lubricantis</name>
    <dbReference type="NCBI Taxonomy" id="2163172"/>
    <lineage>
        <taxon>Bacteria</taxon>
        <taxon>Bacillati</taxon>
        <taxon>Bacillota</taxon>
        <taxon>Bacilli</taxon>
        <taxon>Bacillales</taxon>
        <taxon>Paenibacillaceae</taxon>
        <taxon>Cohnella</taxon>
    </lineage>
</organism>
<evidence type="ECO:0000256" key="4">
    <source>
        <dbReference type="ARBA" id="ARBA00022692"/>
    </source>
</evidence>
<feature type="transmembrane region" description="Helical" evidence="7">
    <location>
        <begin position="211"/>
        <end position="233"/>
    </location>
</feature>
<evidence type="ECO:0000313" key="9">
    <source>
        <dbReference type="EMBL" id="MBB6679324.1"/>
    </source>
</evidence>
<dbReference type="InterPro" id="IPR050189">
    <property type="entry name" value="MFS_Efflux_Transporters"/>
</dbReference>
<dbReference type="InterPro" id="IPR020846">
    <property type="entry name" value="MFS_dom"/>
</dbReference>
<proteinExistence type="predicted"/>
<evidence type="ECO:0000256" key="7">
    <source>
        <dbReference type="SAM" id="Phobius"/>
    </source>
</evidence>
<evidence type="ECO:0000313" key="10">
    <source>
        <dbReference type="Proteomes" id="UP000574133"/>
    </source>
</evidence>
<dbReference type="CDD" id="cd17324">
    <property type="entry name" value="MFS_NepI_like"/>
    <property type="match status" value="1"/>
</dbReference>
<dbReference type="GO" id="GO:0022857">
    <property type="term" value="F:transmembrane transporter activity"/>
    <property type="evidence" value="ECO:0007669"/>
    <property type="project" value="InterPro"/>
</dbReference>
<name>A0A841TDF0_9BACL</name>
<feature type="transmembrane region" description="Helical" evidence="7">
    <location>
        <begin position="271"/>
        <end position="288"/>
    </location>
</feature>
<feature type="transmembrane region" description="Helical" evidence="7">
    <location>
        <begin position="72"/>
        <end position="91"/>
    </location>
</feature>
<feature type="transmembrane region" description="Helical" evidence="7">
    <location>
        <begin position="7"/>
        <end position="29"/>
    </location>
</feature>
<dbReference type="PANTHER" id="PTHR43124:SF3">
    <property type="entry name" value="CHLORAMPHENICOL EFFLUX PUMP RV0191"/>
    <property type="match status" value="1"/>
</dbReference>
<dbReference type="InterPro" id="IPR011701">
    <property type="entry name" value="MFS"/>
</dbReference>
<dbReference type="PANTHER" id="PTHR43124">
    <property type="entry name" value="PURINE EFFLUX PUMP PBUE"/>
    <property type="match status" value="1"/>
</dbReference>
<dbReference type="Pfam" id="PF07690">
    <property type="entry name" value="MFS_1"/>
    <property type="match status" value="2"/>
</dbReference>
<feature type="transmembrane region" description="Helical" evidence="7">
    <location>
        <begin position="41"/>
        <end position="60"/>
    </location>
</feature>
<evidence type="ECO:0000256" key="3">
    <source>
        <dbReference type="ARBA" id="ARBA00022475"/>
    </source>
</evidence>
<keyword evidence="3" id="KW-1003">Cell membrane</keyword>
<keyword evidence="6 7" id="KW-0472">Membrane</keyword>
<evidence type="ECO:0000259" key="8">
    <source>
        <dbReference type="PROSITE" id="PS50850"/>
    </source>
</evidence>
<dbReference type="PROSITE" id="PS50850">
    <property type="entry name" value="MFS"/>
    <property type="match status" value="1"/>
</dbReference>
<feature type="transmembrane region" description="Helical" evidence="7">
    <location>
        <begin position="245"/>
        <end position="264"/>
    </location>
</feature>
<dbReference type="Proteomes" id="UP000574133">
    <property type="component" value="Unassembled WGS sequence"/>
</dbReference>
<feature type="transmembrane region" description="Helical" evidence="7">
    <location>
        <begin position="294"/>
        <end position="316"/>
    </location>
</feature>
<evidence type="ECO:0000256" key="6">
    <source>
        <dbReference type="ARBA" id="ARBA00023136"/>
    </source>
</evidence>
<reference evidence="9 10" key="1">
    <citation type="submission" date="2020-08" db="EMBL/GenBank/DDBJ databases">
        <title>Cohnella phylogeny.</title>
        <authorList>
            <person name="Dunlap C."/>
        </authorList>
    </citation>
    <scope>NUCLEOTIDE SEQUENCE [LARGE SCALE GENOMIC DNA]</scope>
    <source>
        <strain evidence="9 10">DSM 103658</strain>
    </source>
</reference>
<comment type="caution">
    <text evidence="9">The sequence shown here is derived from an EMBL/GenBank/DDBJ whole genome shotgun (WGS) entry which is preliminary data.</text>
</comment>
<evidence type="ECO:0000256" key="1">
    <source>
        <dbReference type="ARBA" id="ARBA00004651"/>
    </source>
</evidence>
<comment type="subcellular location">
    <subcellularLocation>
        <location evidence="1">Cell membrane</location>
        <topology evidence="1">Multi-pass membrane protein</topology>
    </subcellularLocation>
</comment>
<sequence>MATFRLTAVFFLIMFVIGTDTFLISPLIPTLQNELNVPTGSAGWMIGAYTLGSTVLALVSGPLSDGMNRKRVLIAGLTCFAISTALCGIATDFWTMCLFRLLAGISAAFTTPQVWAGVPTLFPPAKIPRMMGVIFAGLAASQALGVPIGSLLATVHWSFPFFAIGFISLLLAVCALFAVPDMKPRPASGLPALLLGRYIPLVKSGRARGGFLGYFLIHLGSASAFAFLGKWMADRFGLSVGETGYVIIGLGLGNLLGSLLSGYVVKKLNPLRTTTAALLFLAALYAALPHAASAGLVSAIFFILFAVLGVLFPLVVAMLNSLNAQVRGTISSLSTSMMNGATTAGAWIAGMLYAGFGGYESIGLFSAGCFLASLITLIISGMMRPEAKERAEVQAT</sequence>
<dbReference type="InterPro" id="IPR036259">
    <property type="entry name" value="MFS_trans_sf"/>
</dbReference>
<keyword evidence="4 7" id="KW-0812">Transmembrane</keyword>
<dbReference type="RefSeq" id="WP_185180584.1">
    <property type="nucleotide sequence ID" value="NZ_CBCSEP010000006.1"/>
</dbReference>
<protein>
    <submittedName>
        <fullName evidence="9">MFS transporter</fullName>
    </submittedName>
</protein>
<feature type="transmembrane region" description="Helical" evidence="7">
    <location>
        <begin position="337"/>
        <end position="356"/>
    </location>
</feature>
<accession>A0A841TDF0</accession>
<feature type="transmembrane region" description="Helical" evidence="7">
    <location>
        <begin position="159"/>
        <end position="179"/>
    </location>
</feature>
<keyword evidence="5 7" id="KW-1133">Transmembrane helix</keyword>
<dbReference type="Gene3D" id="1.20.1250.20">
    <property type="entry name" value="MFS general substrate transporter like domains"/>
    <property type="match status" value="1"/>
</dbReference>
<feature type="transmembrane region" description="Helical" evidence="7">
    <location>
        <begin position="362"/>
        <end position="380"/>
    </location>
</feature>
<feature type="transmembrane region" description="Helical" evidence="7">
    <location>
        <begin position="130"/>
        <end position="153"/>
    </location>
</feature>
<evidence type="ECO:0000256" key="2">
    <source>
        <dbReference type="ARBA" id="ARBA00022448"/>
    </source>
</evidence>
<dbReference type="AlphaFoldDB" id="A0A841TDF0"/>
<evidence type="ECO:0000256" key="5">
    <source>
        <dbReference type="ARBA" id="ARBA00022989"/>
    </source>
</evidence>
<dbReference type="EMBL" id="JACJVN010000080">
    <property type="protein sequence ID" value="MBB6679324.1"/>
    <property type="molecule type" value="Genomic_DNA"/>
</dbReference>
<gene>
    <name evidence="9" type="ORF">H4Q31_18705</name>
</gene>
<feature type="transmembrane region" description="Helical" evidence="7">
    <location>
        <begin position="97"/>
        <end position="118"/>
    </location>
</feature>
<keyword evidence="10" id="KW-1185">Reference proteome</keyword>
<keyword evidence="2" id="KW-0813">Transport</keyword>